<sequence>MVKETPGRRLKAQQTRNRMLAAAMALFIEHGYGATTIESIAREAGVAVQTIYFSFGSKQRILKELIDVHIAGDEDPVPTLERPQVVEALETEDPRRQLRLQVHLTRLVFERVGPLLEVLRNAAATSGDGAELWEANKRQRLVVQRRFVESLESKRALREGLGVERAVDISYVLLGPELFHLLVSERGWTPEEWEQWVYEGHCLHLIGEPV</sequence>
<dbReference type="PRINTS" id="PR00455">
    <property type="entry name" value="HTHTETR"/>
</dbReference>
<dbReference type="PANTHER" id="PTHR30055:SF234">
    <property type="entry name" value="HTH-TYPE TRANSCRIPTIONAL REGULATOR BETI"/>
    <property type="match status" value="1"/>
</dbReference>
<reference evidence="6 7" key="1">
    <citation type="submission" date="2013-12" db="EMBL/GenBank/DDBJ databases">
        <title>Annotated genome of Streptomyces scopuliridis.</title>
        <authorList>
            <person name="Olson J.B."/>
        </authorList>
    </citation>
    <scope>NUCLEOTIDE SEQUENCE [LARGE SCALE GENOMIC DNA]</scope>
    <source>
        <strain evidence="6 7">RB72</strain>
    </source>
</reference>
<dbReference type="PANTHER" id="PTHR30055">
    <property type="entry name" value="HTH-TYPE TRANSCRIPTIONAL REGULATOR RUTR"/>
    <property type="match status" value="1"/>
</dbReference>
<feature type="DNA-binding region" description="H-T-H motif" evidence="4">
    <location>
        <begin position="36"/>
        <end position="55"/>
    </location>
</feature>
<keyword evidence="7" id="KW-1185">Reference proteome</keyword>
<accession>A0A2T7T576</accession>
<protein>
    <recommendedName>
        <fullName evidence="5">HTH tetR-type domain-containing protein</fullName>
    </recommendedName>
</protein>
<evidence type="ECO:0000256" key="1">
    <source>
        <dbReference type="ARBA" id="ARBA00023015"/>
    </source>
</evidence>
<organism evidence="6 7">
    <name type="scientific">Streptomyces scopuliridis RB72</name>
    <dbReference type="NCBI Taxonomy" id="1440053"/>
    <lineage>
        <taxon>Bacteria</taxon>
        <taxon>Bacillati</taxon>
        <taxon>Actinomycetota</taxon>
        <taxon>Actinomycetes</taxon>
        <taxon>Kitasatosporales</taxon>
        <taxon>Streptomycetaceae</taxon>
        <taxon>Streptomyces</taxon>
    </lineage>
</organism>
<evidence type="ECO:0000256" key="2">
    <source>
        <dbReference type="ARBA" id="ARBA00023125"/>
    </source>
</evidence>
<dbReference type="SUPFAM" id="SSF46689">
    <property type="entry name" value="Homeodomain-like"/>
    <property type="match status" value="1"/>
</dbReference>
<dbReference type="AlphaFoldDB" id="A0A2T7T576"/>
<evidence type="ECO:0000313" key="6">
    <source>
        <dbReference type="EMBL" id="PVE10279.1"/>
    </source>
</evidence>
<proteinExistence type="predicted"/>
<feature type="domain" description="HTH tetR-type" evidence="5">
    <location>
        <begin position="13"/>
        <end position="73"/>
    </location>
</feature>
<dbReference type="STRING" id="1440053.GCA_000718095_00518"/>
<keyword evidence="2 4" id="KW-0238">DNA-binding</keyword>
<dbReference type="Gene3D" id="1.10.357.10">
    <property type="entry name" value="Tetracycline Repressor, domain 2"/>
    <property type="match status" value="1"/>
</dbReference>
<dbReference type="EMBL" id="AZSP01000219">
    <property type="protein sequence ID" value="PVE10279.1"/>
    <property type="molecule type" value="Genomic_DNA"/>
</dbReference>
<dbReference type="Pfam" id="PF00440">
    <property type="entry name" value="TetR_N"/>
    <property type="match status" value="1"/>
</dbReference>
<dbReference type="GO" id="GO:0003700">
    <property type="term" value="F:DNA-binding transcription factor activity"/>
    <property type="evidence" value="ECO:0007669"/>
    <property type="project" value="TreeGrafter"/>
</dbReference>
<dbReference type="InterPro" id="IPR050109">
    <property type="entry name" value="HTH-type_TetR-like_transc_reg"/>
</dbReference>
<name>A0A2T7T576_9ACTN</name>
<evidence type="ECO:0000259" key="5">
    <source>
        <dbReference type="PROSITE" id="PS50977"/>
    </source>
</evidence>
<dbReference type="PROSITE" id="PS50977">
    <property type="entry name" value="HTH_TETR_2"/>
    <property type="match status" value="1"/>
</dbReference>
<comment type="caution">
    <text evidence="6">The sequence shown here is derived from an EMBL/GenBank/DDBJ whole genome shotgun (WGS) entry which is preliminary data.</text>
</comment>
<keyword evidence="3" id="KW-0804">Transcription</keyword>
<dbReference type="InterPro" id="IPR009057">
    <property type="entry name" value="Homeodomain-like_sf"/>
</dbReference>
<evidence type="ECO:0000256" key="4">
    <source>
        <dbReference type="PROSITE-ProRule" id="PRU00335"/>
    </source>
</evidence>
<dbReference type="InterPro" id="IPR001647">
    <property type="entry name" value="HTH_TetR"/>
</dbReference>
<dbReference type="Proteomes" id="UP000245992">
    <property type="component" value="Unassembled WGS sequence"/>
</dbReference>
<evidence type="ECO:0000256" key="3">
    <source>
        <dbReference type="ARBA" id="ARBA00023163"/>
    </source>
</evidence>
<gene>
    <name evidence="6" type="ORF">Y717_35230</name>
</gene>
<keyword evidence="1" id="KW-0805">Transcription regulation</keyword>
<dbReference type="RefSeq" id="WP_051745372.1">
    <property type="nucleotide sequence ID" value="NZ_AZSP01000219.1"/>
</dbReference>
<dbReference type="GO" id="GO:0000976">
    <property type="term" value="F:transcription cis-regulatory region binding"/>
    <property type="evidence" value="ECO:0007669"/>
    <property type="project" value="TreeGrafter"/>
</dbReference>
<evidence type="ECO:0000313" key="7">
    <source>
        <dbReference type="Proteomes" id="UP000245992"/>
    </source>
</evidence>